<evidence type="ECO:0000256" key="1">
    <source>
        <dbReference type="ARBA" id="ARBA00022490"/>
    </source>
</evidence>
<dbReference type="Proteomes" id="UP001249851">
    <property type="component" value="Unassembled WGS sequence"/>
</dbReference>
<dbReference type="AlphaFoldDB" id="A0AAD9PVI8"/>
<organism evidence="4 5">
    <name type="scientific">Acropora cervicornis</name>
    <name type="common">Staghorn coral</name>
    <dbReference type="NCBI Taxonomy" id="6130"/>
    <lineage>
        <taxon>Eukaryota</taxon>
        <taxon>Metazoa</taxon>
        <taxon>Cnidaria</taxon>
        <taxon>Anthozoa</taxon>
        <taxon>Hexacorallia</taxon>
        <taxon>Scleractinia</taxon>
        <taxon>Astrocoeniina</taxon>
        <taxon>Acroporidae</taxon>
        <taxon>Acropora</taxon>
    </lineage>
</organism>
<dbReference type="InterPro" id="IPR019382">
    <property type="entry name" value="eIF3l"/>
</dbReference>
<dbReference type="GO" id="GO:0005852">
    <property type="term" value="C:eukaryotic translation initiation factor 3 complex"/>
    <property type="evidence" value="ECO:0007669"/>
    <property type="project" value="InterPro"/>
</dbReference>
<evidence type="ECO:0000256" key="3">
    <source>
        <dbReference type="ARBA" id="ARBA00022917"/>
    </source>
</evidence>
<dbReference type="Pfam" id="PF10255">
    <property type="entry name" value="Paf67"/>
    <property type="match status" value="1"/>
</dbReference>
<protein>
    <submittedName>
        <fullName evidence="4">Eukaryotic translation initiation factor 3 subunit L</fullName>
    </submittedName>
</protein>
<dbReference type="GO" id="GO:0003743">
    <property type="term" value="F:translation initiation factor activity"/>
    <property type="evidence" value="ECO:0007669"/>
    <property type="project" value="UniProtKB-KW"/>
</dbReference>
<comment type="caution">
    <text evidence="4">The sequence shown here is derived from an EMBL/GenBank/DDBJ whole genome shotgun (WGS) entry which is preliminary data.</text>
</comment>
<sequence>MIPPINTAVTQALQAADATPHVQFVPDSQVPVGCSSVLPRIDSSTEVQPATEAAGAVYGTVQRMLDHVIGTQDNASTNLECSQCSECALLASGEVTDELPVKSLYSRVPACQITTYYYVGFAYLMMKRYQITKKTEQMYILLAICLTLCPQRIDENVLSQLRERCSDRIQRLQRGDLQTFEEGFSYACPKFISPVPPNFDAPPANFSREPFNLQVKVFLNEVSQQSLIPVIRRFFSYPIEEWRITTSRIIIQEFRYSALWVATVGVGVGTVLDGAEVATEKSTKRKGF</sequence>
<evidence type="ECO:0000313" key="4">
    <source>
        <dbReference type="EMBL" id="KAK2549866.1"/>
    </source>
</evidence>
<keyword evidence="1" id="KW-0963">Cytoplasm</keyword>
<proteinExistence type="predicted"/>
<keyword evidence="2 4" id="KW-0396">Initiation factor</keyword>
<keyword evidence="5" id="KW-1185">Reference proteome</keyword>
<keyword evidence="3" id="KW-0648">Protein biosynthesis</keyword>
<dbReference type="PANTHER" id="PTHR13242:SF0">
    <property type="entry name" value="EUKARYOTIC TRANSLATION INITIATION FACTOR 3 SUBUNIT L"/>
    <property type="match status" value="1"/>
</dbReference>
<reference evidence="4" key="2">
    <citation type="journal article" date="2023" name="Science">
        <title>Genomic signatures of disease resistance in endangered staghorn corals.</title>
        <authorList>
            <person name="Vollmer S.V."/>
            <person name="Selwyn J.D."/>
            <person name="Despard B.A."/>
            <person name="Roesel C.L."/>
        </authorList>
    </citation>
    <scope>NUCLEOTIDE SEQUENCE</scope>
    <source>
        <strain evidence="4">K2</strain>
    </source>
</reference>
<name>A0AAD9PVI8_ACRCE</name>
<gene>
    <name evidence="4" type="ORF">P5673_029570</name>
</gene>
<dbReference type="PANTHER" id="PTHR13242">
    <property type="entry name" value="EUKARYOTIC TRANSLATION INITIATION FACTOR 3"/>
    <property type="match status" value="1"/>
</dbReference>
<evidence type="ECO:0000313" key="5">
    <source>
        <dbReference type="Proteomes" id="UP001249851"/>
    </source>
</evidence>
<evidence type="ECO:0000256" key="2">
    <source>
        <dbReference type="ARBA" id="ARBA00022540"/>
    </source>
</evidence>
<reference evidence="4" key="1">
    <citation type="journal article" date="2023" name="G3 (Bethesda)">
        <title>Whole genome assembly and annotation of the endangered Caribbean coral Acropora cervicornis.</title>
        <authorList>
            <person name="Selwyn J.D."/>
            <person name="Vollmer S.V."/>
        </authorList>
    </citation>
    <scope>NUCLEOTIDE SEQUENCE</scope>
    <source>
        <strain evidence="4">K2</strain>
    </source>
</reference>
<accession>A0AAD9PVI8</accession>
<dbReference type="EMBL" id="JARQWQ010000119">
    <property type="protein sequence ID" value="KAK2549866.1"/>
    <property type="molecule type" value="Genomic_DNA"/>
</dbReference>